<dbReference type="GO" id="GO:0043565">
    <property type="term" value="F:sequence-specific DNA binding"/>
    <property type="evidence" value="ECO:0007669"/>
    <property type="project" value="InterPro"/>
</dbReference>
<reference evidence="3 4" key="1">
    <citation type="submission" date="2017-05" db="EMBL/GenBank/DDBJ databases">
        <authorList>
            <person name="Varghese N."/>
            <person name="Submissions S."/>
        </authorList>
    </citation>
    <scope>NUCLEOTIDE SEQUENCE [LARGE SCALE GENOMIC DNA]</scope>
    <source>
        <strain evidence="3 4">DSM 21194</strain>
    </source>
</reference>
<accession>A0A521F605</accession>
<keyword evidence="1 3" id="KW-0238">DNA-binding</keyword>
<sequence length="280" mass="32652">MHNFTLPSERLSPYVKRIYEIDIPRPSTFAENRVIPMGMGTITIVLKGNPRIKGVNGIRKFPKYALGGQYFPTFSFDSDIPLLYYGIALKPTATYKLFGFYLADIQNDFISLDEVVGNEAEKLWQQLLQTESTENRLSLLNNFMLRQIPSTTEYNHLDVVIDYIYKKQGILKVKDLCDYEDISRRYLEKKFKKHIGFSPGQFIRQVRFNFTCSEITEADTDDDVDDILMTFGYYDRSHFMKKFRKYHGGDLRVLTGDQPNLFKAVFSKIMRSDSENSYHP</sequence>
<proteinExistence type="predicted"/>
<dbReference type="GO" id="GO:0003700">
    <property type="term" value="F:DNA-binding transcription factor activity"/>
    <property type="evidence" value="ECO:0007669"/>
    <property type="project" value="InterPro"/>
</dbReference>
<dbReference type="RefSeq" id="WP_142715965.1">
    <property type="nucleotide sequence ID" value="NZ_FXTH01000024.1"/>
</dbReference>
<keyword evidence="4" id="KW-1185">Reference proteome</keyword>
<evidence type="ECO:0000313" key="4">
    <source>
        <dbReference type="Proteomes" id="UP000317593"/>
    </source>
</evidence>
<name>A0A521F605_9BACT</name>
<evidence type="ECO:0000313" key="3">
    <source>
        <dbReference type="EMBL" id="SMO91625.1"/>
    </source>
</evidence>
<feature type="domain" description="HTH araC/xylS-type" evidence="2">
    <location>
        <begin position="155"/>
        <end position="248"/>
    </location>
</feature>
<dbReference type="Proteomes" id="UP000317593">
    <property type="component" value="Unassembled WGS sequence"/>
</dbReference>
<dbReference type="PROSITE" id="PS01124">
    <property type="entry name" value="HTH_ARAC_FAMILY_2"/>
    <property type="match status" value="1"/>
</dbReference>
<dbReference type="Pfam" id="PF12833">
    <property type="entry name" value="HTH_18"/>
    <property type="match status" value="1"/>
</dbReference>
<dbReference type="Gene3D" id="1.10.10.60">
    <property type="entry name" value="Homeodomain-like"/>
    <property type="match status" value="1"/>
</dbReference>
<organism evidence="3 4">
    <name type="scientific">Fodinibius sediminis</name>
    <dbReference type="NCBI Taxonomy" id="1214077"/>
    <lineage>
        <taxon>Bacteria</taxon>
        <taxon>Pseudomonadati</taxon>
        <taxon>Balneolota</taxon>
        <taxon>Balneolia</taxon>
        <taxon>Balneolales</taxon>
        <taxon>Balneolaceae</taxon>
        <taxon>Fodinibius</taxon>
    </lineage>
</organism>
<dbReference type="SMART" id="SM00342">
    <property type="entry name" value="HTH_ARAC"/>
    <property type="match status" value="1"/>
</dbReference>
<dbReference type="OrthoDB" id="511992at2"/>
<evidence type="ECO:0000256" key="1">
    <source>
        <dbReference type="ARBA" id="ARBA00023125"/>
    </source>
</evidence>
<gene>
    <name evidence="3" type="ORF">SAMN06265218_12422</name>
</gene>
<dbReference type="AlphaFoldDB" id="A0A521F605"/>
<dbReference type="PANTHER" id="PTHR43280">
    <property type="entry name" value="ARAC-FAMILY TRANSCRIPTIONAL REGULATOR"/>
    <property type="match status" value="1"/>
</dbReference>
<dbReference type="EMBL" id="FXTH01000024">
    <property type="protein sequence ID" value="SMO91625.1"/>
    <property type="molecule type" value="Genomic_DNA"/>
</dbReference>
<evidence type="ECO:0000259" key="2">
    <source>
        <dbReference type="PROSITE" id="PS01124"/>
    </source>
</evidence>
<dbReference type="PANTHER" id="PTHR43280:SF2">
    <property type="entry name" value="HTH-TYPE TRANSCRIPTIONAL REGULATOR EXSA"/>
    <property type="match status" value="1"/>
</dbReference>
<protein>
    <submittedName>
        <fullName evidence="3">AraC-type DNA-binding protein</fullName>
    </submittedName>
</protein>
<dbReference type="InterPro" id="IPR018060">
    <property type="entry name" value="HTH_AraC"/>
</dbReference>